<gene>
    <name evidence="1" type="ORF">DB32_001508</name>
</gene>
<dbReference type="EMBL" id="CP011125">
    <property type="protein sequence ID" value="AKF04359.1"/>
    <property type="molecule type" value="Genomic_DNA"/>
</dbReference>
<reference evidence="1 2" key="1">
    <citation type="submission" date="2015-03" db="EMBL/GenBank/DDBJ databases">
        <title>Genome assembly of Sandaracinus amylolyticus DSM 53668.</title>
        <authorList>
            <person name="Sharma G."/>
            <person name="Subramanian S."/>
        </authorList>
    </citation>
    <scope>NUCLEOTIDE SEQUENCE [LARGE SCALE GENOMIC DNA]</scope>
    <source>
        <strain evidence="1 2">DSM 53668</strain>
    </source>
</reference>
<organism evidence="1 2">
    <name type="scientific">Sandaracinus amylolyticus</name>
    <dbReference type="NCBI Taxonomy" id="927083"/>
    <lineage>
        <taxon>Bacteria</taxon>
        <taxon>Pseudomonadati</taxon>
        <taxon>Myxococcota</taxon>
        <taxon>Polyangia</taxon>
        <taxon>Polyangiales</taxon>
        <taxon>Sandaracinaceae</taxon>
        <taxon>Sandaracinus</taxon>
    </lineage>
</organism>
<dbReference type="STRING" id="927083.DB32_001508"/>
<protein>
    <submittedName>
        <fullName evidence="1">Uncharacterized protein</fullName>
    </submittedName>
</protein>
<dbReference type="RefSeq" id="WP_053231712.1">
    <property type="nucleotide sequence ID" value="NZ_CP011125.1"/>
</dbReference>
<dbReference type="OrthoDB" id="8737571at2"/>
<evidence type="ECO:0000313" key="2">
    <source>
        <dbReference type="Proteomes" id="UP000034883"/>
    </source>
</evidence>
<dbReference type="Proteomes" id="UP000034883">
    <property type="component" value="Chromosome"/>
</dbReference>
<name>A0A0F6SE06_9BACT</name>
<proteinExistence type="predicted"/>
<evidence type="ECO:0000313" key="1">
    <source>
        <dbReference type="EMBL" id="AKF04359.1"/>
    </source>
</evidence>
<keyword evidence="2" id="KW-1185">Reference proteome</keyword>
<dbReference type="AlphaFoldDB" id="A0A0F6SE06"/>
<dbReference type="KEGG" id="samy:DB32_001508"/>
<sequence length="561" mass="61190">MPTVGDLLRYVLPVGTVPGSASTSLASCPVWPPDAFAAAATLVERSACYTRDRYSGRGLPRGSGARWSPYFGLEYLARTDAAGARWRSEMRVPDEAQKAWETIVAGETDPIGPETSDAVADAAIELLAIADEACEGIGFAPEHPSPITSFVLEEHLRFVSRTAAASVGAIPDVRVSLCIAVPHDRACVQPKSRAAQVGCAMRALSHHVALLPAKHEIETRWMVGDLDRAQGPFNLLCVPFPYRMRGDAIEAGPLVQGASGAGHFRVKQTWLPEKDKDRVAFVADLVRELVRVSEREVGQVHGVVLPELALDSPTVRGVAKELAKLPSLELFIAGTSAIYPKSGAPRNLVFASLLEGGEVRTHWWQSKHHRWRLDEGQIRRYHLGHTLDPARRWWEDIDVDDRQLSLYVFRPDASIAVLVCEDLARIDPVQPVLRAMGPSLVIAVLMDGPQLDRRWPGRYAGALADDPGSSVLTLTSLGMMERSVMPGETEPRQVALWKDASGQARELSLPRGAHGLVLSLDASREERWTLDGRTDRGRTVRLSLGAVRAVAHPSPPAWLSA</sequence>
<accession>A0A0F6SE06</accession>